<feature type="domain" description="Serine aminopeptidase S33" evidence="1">
    <location>
        <begin position="29"/>
        <end position="139"/>
    </location>
</feature>
<proteinExistence type="predicted"/>
<protein>
    <submittedName>
        <fullName evidence="3">Alpha/beta fold hydrolase</fullName>
    </submittedName>
    <submittedName>
        <fullName evidence="2">Putative redox protein</fullName>
    </submittedName>
</protein>
<dbReference type="SUPFAM" id="SSF53474">
    <property type="entry name" value="alpha/beta-Hydrolases"/>
    <property type="match status" value="1"/>
</dbReference>
<organism evidence="3 4">
    <name type="scientific">Streptomyces spectabilis</name>
    <dbReference type="NCBI Taxonomy" id="68270"/>
    <lineage>
        <taxon>Bacteria</taxon>
        <taxon>Bacillati</taxon>
        <taxon>Actinomycetota</taxon>
        <taxon>Actinomycetes</taxon>
        <taxon>Kitasatosporales</taxon>
        <taxon>Streptomycetaceae</taxon>
        <taxon>Streptomyces</taxon>
    </lineage>
</organism>
<dbReference type="Proteomes" id="UP000549009">
    <property type="component" value="Unassembled WGS sequence"/>
</dbReference>
<gene>
    <name evidence="3" type="ORF">CP982_05640</name>
    <name evidence="2" type="ORF">FHS40_000579</name>
</gene>
<evidence type="ECO:0000313" key="4">
    <source>
        <dbReference type="Proteomes" id="UP000326505"/>
    </source>
</evidence>
<dbReference type="OrthoDB" id="9789573at2"/>
<dbReference type="EMBL" id="CP023690">
    <property type="protein sequence ID" value="QEV58256.1"/>
    <property type="molecule type" value="Genomic_DNA"/>
</dbReference>
<sequence length="262" mass="28028">MTAASTPLTFTGAHGDPLAARLELPPDRPRAYAVFAHCFACGKDSHAASRISKALTSYGIAVLRFDFTGLGQSGGDFADTTFSSNMEDLVRAADHLREHHRAPTVLIGHSLGGTAALAAAHRVPEVQAVATIGAPAAPVHVTRLFGDYRTQLAERGRAEAHLSGRTVRVSSDFVEDLLQQPQDQRVRSLDAALLVMHSPSDQVVAVDNARQIFDTARHPKSYIALPDADHLLTDRADADYAAAVLAAWAHRYTDTPAAVARP</sequence>
<dbReference type="InterPro" id="IPR029058">
    <property type="entry name" value="AB_hydrolase_fold"/>
</dbReference>
<dbReference type="AlphaFoldDB" id="A0A5P2X6Q8"/>
<dbReference type="GO" id="GO:0016787">
    <property type="term" value="F:hydrolase activity"/>
    <property type="evidence" value="ECO:0007669"/>
    <property type="project" value="UniProtKB-KW"/>
</dbReference>
<name>A0A5P2X6Q8_STRST</name>
<dbReference type="Proteomes" id="UP000326505">
    <property type="component" value="Chromosome"/>
</dbReference>
<dbReference type="EMBL" id="JACHJD010000001">
    <property type="protein sequence ID" value="MBB5101526.1"/>
    <property type="molecule type" value="Genomic_DNA"/>
</dbReference>
<dbReference type="RefSeq" id="WP_150509459.1">
    <property type="nucleotide sequence ID" value="NZ_BMSQ01000003.1"/>
</dbReference>
<dbReference type="Pfam" id="PF12146">
    <property type="entry name" value="Hydrolase_4"/>
    <property type="match status" value="1"/>
</dbReference>
<dbReference type="InterPro" id="IPR022742">
    <property type="entry name" value="Hydrolase_4"/>
</dbReference>
<dbReference type="Gene3D" id="3.40.50.1820">
    <property type="entry name" value="alpha/beta hydrolase"/>
    <property type="match status" value="1"/>
</dbReference>
<dbReference type="KEGG" id="sspb:CP982_05640"/>
<dbReference type="PANTHER" id="PTHR42886:SF53">
    <property type="entry name" value="ALPHA_BETA-HYDROLASES SUPERFAMILY PROTEIN"/>
    <property type="match status" value="1"/>
</dbReference>
<evidence type="ECO:0000259" key="1">
    <source>
        <dbReference type="Pfam" id="PF12146"/>
    </source>
</evidence>
<keyword evidence="3" id="KW-0378">Hydrolase</keyword>
<evidence type="ECO:0000313" key="5">
    <source>
        <dbReference type="Proteomes" id="UP000549009"/>
    </source>
</evidence>
<reference evidence="3 4" key="1">
    <citation type="submission" date="2017-09" db="EMBL/GenBank/DDBJ databases">
        <authorList>
            <person name="Lee N."/>
            <person name="Cho B.-K."/>
        </authorList>
    </citation>
    <scope>NUCLEOTIDE SEQUENCE [LARGE SCALE GENOMIC DNA]</scope>
    <source>
        <strain evidence="3 4">ATCC 27465</strain>
    </source>
</reference>
<keyword evidence="5" id="KW-1185">Reference proteome</keyword>
<evidence type="ECO:0000313" key="2">
    <source>
        <dbReference type="EMBL" id="MBB5101526.1"/>
    </source>
</evidence>
<accession>A0A5P2X6Q8</accession>
<reference evidence="2 5" key="2">
    <citation type="submission" date="2020-08" db="EMBL/GenBank/DDBJ databases">
        <title>Genomic Encyclopedia of Type Strains, Phase III (KMG-III): the genomes of soil and plant-associated and newly described type strains.</title>
        <authorList>
            <person name="Whitman W."/>
        </authorList>
    </citation>
    <scope>NUCLEOTIDE SEQUENCE [LARGE SCALE GENOMIC DNA]</scope>
    <source>
        <strain evidence="2 5">CECT 3146</strain>
    </source>
</reference>
<evidence type="ECO:0000313" key="3">
    <source>
        <dbReference type="EMBL" id="QEV58256.1"/>
    </source>
</evidence>
<dbReference type="PANTHER" id="PTHR42886">
    <property type="entry name" value="RE40534P-RELATED"/>
    <property type="match status" value="1"/>
</dbReference>